<evidence type="ECO:0000313" key="6">
    <source>
        <dbReference type="Proteomes" id="UP000486602"/>
    </source>
</evidence>
<evidence type="ECO:0000256" key="3">
    <source>
        <dbReference type="ARBA" id="ARBA00023237"/>
    </source>
</evidence>
<sequence length="587" mass="66715">MKYATIKSFLVFSVVLVSSFAASAQGGEGDAFDQTQIITGDRTLTVQKAFKISEMPTVVDIPVQMGTLTYEMIPKRPATEITPEPIEPATVKIREPLEKLYHGFVKAGAGTFATPYVEAFYTSNRDRDKSYGVHARHLSSHDGVNQPVAFSGFSETNVDLWGKKIFKQHSLQTDLGYALNGYHYYGFDPQDAEIDKKDMRQRFNDFSLSADYRSYYRDSSRINHNIGLDSYYYSDSYDANEIGVKATTQLRSWRGDQYYTLDGGLDFVGYNTGDLKAFDFMSDSSGIFIPANDYTNVIFHATPRILLVKNGFRAMAGLAVYGQFDSKARFHAFPDLEVSYSLFNDIFIPYAGVTGSVERNSYKTLSRENPFILSNLSHYGTDDKPLINSIVKYDLFGGIRGTLSDKMSFNTRIGYKKVDETPLFVNDTLVSEENRFLVIYDQVQTFSMMGELSYKNSEKWSATARGEIFTYSANDEQEAWHMPKYRFSLLGSYTLFEKLSIGAEMALVGKRYAKSLRPVSDVQIEPEGFYKVELDPYFDLTLKAEYRYSNRISAFIEANNLTGTKYDQYYRFPVQRVFLLGGLKFAF</sequence>
<feature type="signal peptide" evidence="4">
    <location>
        <begin position="1"/>
        <end position="24"/>
    </location>
</feature>
<comment type="subcellular location">
    <subcellularLocation>
        <location evidence="1">Cell outer membrane</location>
    </subcellularLocation>
</comment>
<dbReference type="Proteomes" id="UP000486602">
    <property type="component" value="Unassembled WGS sequence"/>
</dbReference>
<dbReference type="Gene3D" id="2.40.170.20">
    <property type="entry name" value="TonB-dependent receptor, beta-barrel domain"/>
    <property type="match status" value="1"/>
</dbReference>
<name>A0A7K3WN09_9FLAO</name>
<organism evidence="5 6">
    <name type="scientific">Cryomorpha ignava</name>
    <dbReference type="NCBI Taxonomy" id="101383"/>
    <lineage>
        <taxon>Bacteria</taxon>
        <taxon>Pseudomonadati</taxon>
        <taxon>Bacteroidota</taxon>
        <taxon>Flavobacteriia</taxon>
        <taxon>Flavobacteriales</taxon>
        <taxon>Cryomorphaceae</taxon>
        <taxon>Cryomorpha</taxon>
    </lineage>
</organism>
<evidence type="ECO:0000313" key="5">
    <source>
        <dbReference type="EMBL" id="NEN22874.1"/>
    </source>
</evidence>
<reference evidence="5 6" key="1">
    <citation type="submission" date="2020-02" db="EMBL/GenBank/DDBJ databases">
        <title>Out from the shadows clarifying the taxonomy of the family Cryomorphaceae and related taxa by utilizing the GTDB taxonomic framework.</title>
        <authorList>
            <person name="Bowman J.P."/>
        </authorList>
    </citation>
    <scope>NUCLEOTIDE SEQUENCE [LARGE SCALE GENOMIC DNA]</scope>
    <source>
        <strain evidence="5 6">QSSC 1-22</strain>
    </source>
</reference>
<accession>A0A7K3WN09</accession>
<proteinExistence type="predicted"/>
<gene>
    <name evidence="5" type="ORF">G3O08_05105</name>
</gene>
<keyword evidence="3" id="KW-0998">Cell outer membrane</keyword>
<feature type="chain" id="PRO_5029540597" description="TonB-dependent receptor" evidence="4">
    <location>
        <begin position="25"/>
        <end position="587"/>
    </location>
</feature>
<protein>
    <recommendedName>
        <fullName evidence="7">TonB-dependent receptor</fullName>
    </recommendedName>
</protein>
<keyword evidence="2" id="KW-0472">Membrane</keyword>
<dbReference type="InterPro" id="IPR036942">
    <property type="entry name" value="Beta-barrel_TonB_sf"/>
</dbReference>
<dbReference type="AlphaFoldDB" id="A0A7K3WN09"/>
<dbReference type="RefSeq" id="WP_163283599.1">
    <property type="nucleotide sequence ID" value="NZ_JAAGVY010000006.1"/>
</dbReference>
<keyword evidence="4" id="KW-0732">Signal</keyword>
<dbReference type="EMBL" id="JAAGVY010000006">
    <property type="protein sequence ID" value="NEN22874.1"/>
    <property type="molecule type" value="Genomic_DNA"/>
</dbReference>
<evidence type="ECO:0000256" key="4">
    <source>
        <dbReference type="SAM" id="SignalP"/>
    </source>
</evidence>
<evidence type="ECO:0008006" key="7">
    <source>
        <dbReference type="Google" id="ProtNLM"/>
    </source>
</evidence>
<dbReference type="SUPFAM" id="SSF56935">
    <property type="entry name" value="Porins"/>
    <property type="match status" value="1"/>
</dbReference>
<keyword evidence="6" id="KW-1185">Reference proteome</keyword>
<comment type="caution">
    <text evidence="5">The sequence shown here is derived from an EMBL/GenBank/DDBJ whole genome shotgun (WGS) entry which is preliminary data.</text>
</comment>
<evidence type="ECO:0000256" key="1">
    <source>
        <dbReference type="ARBA" id="ARBA00004442"/>
    </source>
</evidence>
<evidence type="ECO:0000256" key="2">
    <source>
        <dbReference type="ARBA" id="ARBA00023136"/>
    </source>
</evidence>
<dbReference type="GO" id="GO:0009279">
    <property type="term" value="C:cell outer membrane"/>
    <property type="evidence" value="ECO:0007669"/>
    <property type="project" value="UniProtKB-SubCell"/>
</dbReference>